<proteinExistence type="predicted"/>
<dbReference type="EMBL" id="VMBG01000002">
    <property type="protein sequence ID" value="TSJ76839.1"/>
    <property type="molecule type" value="Genomic_DNA"/>
</dbReference>
<dbReference type="SUPFAM" id="SSF53300">
    <property type="entry name" value="vWA-like"/>
    <property type="match status" value="1"/>
</dbReference>
<reference evidence="2 3" key="1">
    <citation type="submission" date="2019-07" db="EMBL/GenBank/DDBJ databases">
        <title>Description of 53C-WASEF.</title>
        <authorList>
            <person name="Pitt A."/>
            <person name="Hahn M.W."/>
        </authorList>
    </citation>
    <scope>NUCLEOTIDE SEQUENCE [LARGE SCALE GENOMIC DNA]</scope>
    <source>
        <strain evidence="2 3">53C-WASEF</strain>
    </source>
</reference>
<dbReference type="AlphaFoldDB" id="A0A556QJN0"/>
<dbReference type="OrthoDB" id="6206554at2"/>
<dbReference type="Gene3D" id="3.40.50.410">
    <property type="entry name" value="von Willebrand factor, type A domain"/>
    <property type="match status" value="1"/>
</dbReference>
<dbReference type="SMART" id="SM00327">
    <property type="entry name" value="VWA"/>
    <property type="match status" value="1"/>
</dbReference>
<dbReference type="Proteomes" id="UP000315648">
    <property type="component" value="Unassembled WGS sequence"/>
</dbReference>
<feature type="domain" description="VWFA" evidence="1">
    <location>
        <begin position="17"/>
        <end position="216"/>
    </location>
</feature>
<name>A0A556QJN0_9BACT</name>
<gene>
    <name evidence="2" type="ORF">FPL22_12015</name>
</gene>
<organism evidence="2 3">
    <name type="scientific">Rariglobus hedericola</name>
    <dbReference type="NCBI Taxonomy" id="2597822"/>
    <lineage>
        <taxon>Bacteria</taxon>
        <taxon>Pseudomonadati</taxon>
        <taxon>Verrucomicrobiota</taxon>
        <taxon>Opitutia</taxon>
        <taxon>Opitutales</taxon>
        <taxon>Opitutaceae</taxon>
        <taxon>Rariglobus</taxon>
    </lineage>
</organism>
<accession>A0A556QJN0</accession>
<protein>
    <submittedName>
        <fullName evidence="2">VWA domain-containing protein</fullName>
    </submittedName>
</protein>
<dbReference type="InterPro" id="IPR036465">
    <property type="entry name" value="vWFA_dom_sf"/>
</dbReference>
<dbReference type="RefSeq" id="WP_144230654.1">
    <property type="nucleotide sequence ID" value="NZ_CBCRVV010000017.1"/>
</dbReference>
<evidence type="ECO:0000313" key="3">
    <source>
        <dbReference type="Proteomes" id="UP000315648"/>
    </source>
</evidence>
<comment type="caution">
    <text evidence="2">The sequence shown here is derived from an EMBL/GenBank/DDBJ whole genome shotgun (WGS) entry which is preliminary data.</text>
</comment>
<keyword evidence="3" id="KW-1185">Reference proteome</keyword>
<sequence>MIIFTAFISAAAQAATPADVALAVVYDTSGSMKTPIRAQDGRLAAKHVIAKRAFGLVIDRLERFTQPSAGQPAKRLDLGVVIFDGVRTRMALPLGPFQADAARSWLAALPAPDSGTPLGDAMLAAGRVLQVTPAASKHLLVITDGENTTGSTPLAALKALEKQTNGQDQPIFVHIIALDIPPEVFASLQKAGATLIGAADEKQLQSQLDFILENQILVEAP</sequence>
<dbReference type="InterPro" id="IPR002035">
    <property type="entry name" value="VWF_A"/>
</dbReference>
<evidence type="ECO:0000259" key="1">
    <source>
        <dbReference type="SMART" id="SM00327"/>
    </source>
</evidence>
<evidence type="ECO:0000313" key="2">
    <source>
        <dbReference type="EMBL" id="TSJ76839.1"/>
    </source>
</evidence>